<proteinExistence type="predicted"/>
<sequence>MKKFTNLDFAIIFFSLISKSVFDLNKFLTFLRKRKIDKNLIEQIKLFLQNKDNFASKTSIIKHKYLNEDEEKLIKKFLRLNKNKFFMYYKNTIPTWANFENNLEDSVIFSNRDLNNLKINAKQPVLLLDEKNQRISNFENQENFIQQLVSVSYVKNKETQIDWNKIFYVPFEKPLGKYAEKEEKMRFLAEKKLIQNQFINFSVDFNNIWNNLILISNRAYIWDLKYFIISDKLITKDNNGYFKFNKTK</sequence>
<dbReference type="GeneID" id="93248604"/>
<gene>
    <name evidence="1" type="ORF">MOS_502</name>
</gene>
<name>A0AAI8AMZ0_MESHY</name>
<organism evidence="1 2">
    <name type="scientific">Mesomycoplasma hyorhinis SK76</name>
    <dbReference type="NCBI Taxonomy" id="1118964"/>
    <lineage>
        <taxon>Bacteria</taxon>
        <taxon>Bacillati</taxon>
        <taxon>Mycoplasmatota</taxon>
        <taxon>Mycoplasmoidales</taxon>
        <taxon>Metamycoplasmataceae</taxon>
        <taxon>Mesomycoplasma</taxon>
    </lineage>
</organism>
<dbReference type="RefSeq" id="WP_013302265.1">
    <property type="nucleotide sequence ID" value="NC_019552.1"/>
</dbReference>
<protein>
    <submittedName>
        <fullName evidence="1">Uncharacterized protein</fullName>
    </submittedName>
</protein>
<dbReference type="AlphaFoldDB" id="A0AAI8AMZ0"/>
<dbReference type="Proteomes" id="UP000009399">
    <property type="component" value="Chromosome"/>
</dbReference>
<reference evidence="1 2" key="1">
    <citation type="journal article" date="2013" name="Genome Announc.">
        <title>Complete Genome Sequence of Mycoplasma hyorhinis Strain SK76.</title>
        <authorList>
            <person name="Goodison S."/>
            <person name="Urquidi V."/>
            <person name="Kumar D."/>
            <person name="Reyes L."/>
            <person name="Rosser C.J."/>
        </authorList>
    </citation>
    <scope>NUCLEOTIDE SEQUENCE [LARGE SCALE GENOMIC DNA]</scope>
    <source>
        <strain evidence="1 2">SK76</strain>
    </source>
</reference>
<evidence type="ECO:0000313" key="2">
    <source>
        <dbReference type="Proteomes" id="UP000009399"/>
    </source>
</evidence>
<dbReference type="EMBL" id="CP003914">
    <property type="protein sequence ID" value="AFX74417.1"/>
    <property type="molecule type" value="Genomic_DNA"/>
</dbReference>
<evidence type="ECO:0000313" key="1">
    <source>
        <dbReference type="EMBL" id="AFX74417.1"/>
    </source>
</evidence>
<dbReference type="KEGG" id="mhs:MOS_502"/>
<accession>A0AAI8AMZ0</accession>